<evidence type="ECO:0000313" key="6">
    <source>
        <dbReference type="Proteomes" id="UP000606653"/>
    </source>
</evidence>
<name>A0ABQ2KVS5_9BACL</name>
<dbReference type="Proteomes" id="UP000606653">
    <property type="component" value="Unassembled WGS sequence"/>
</dbReference>
<comment type="caution">
    <text evidence="5">The sequence shown here is derived from an EMBL/GenBank/DDBJ whole genome shotgun (WGS) entry which is preliminary data.</text>
</comment>
<evidence type="ECO:0000256" key="2">
    <source>
        <dbReference type="ARBA" id="ARBA00023002"/>
    </source>
</evidence>
<evidence type="ECO:0000313" key="5">
    <source>
        <dbReference type="EMBL" id="GGN94300.1"/>
    </source>
</evidence>
<keyword evidence="2" id="KW-0560">Oxidoreductase</keyword>
<dbReference type="SUPFAM" id="SSF51735">
    <property type="entry name" value="NAD(P)-binding Rossmann-fold domains"/>
    <property type="match status" value="1"/>
</dbReference>
<dbReference type="InterPro" id="IPR036291">
    <property type="entry name" value="NAD(P)-bd_dom_sf"/>
</dbReference>
<dbReference type="PRINTS" id="PR00081">
    <property type="entry name" value="GDHRDH"/>
</dbReference>
<evidence type="ECO:0000256" key="1">
    <source>
        <dbReference type="ARBA" id="ARBA00006484"/>
    </source>
</evidence>
<evidence type="ECO:0000256" key="4">
    <source>
        <dbReference type="SAM" id="MobiDB-lite"/>
    </source>
</evidence>
<proteinExistence type="inferred from homology"/>
<organism evidence="5 6">
    <name type="scientific">Saccharibacillus kuerlensis</name>
    <dbReference type="NCBI Taxonomy" id="459527"/>
    <lineage>
        <taxon>Bacteria</taxon>
        <taxon>Bacillati</taxon>
        <taxon>Bacillota</taxon>
        <taxon>Bacilli</taxon>
        <taxon>Bacillales</taxon>
        <taxon>Paenibacillaceae</taxon>
        <taxon>Saccharibacillus</taxon>
    </lineage>
</organism>
<protein>
    <submittedName>
        <fullName evidence="5">Oxidoreductase</fullName>
    </submittedName>
</protein>
<dbReference type="PANTHER" id="PTHR44196">
    <property type="entry name" value="DEHYDROGENASE/REDUCTASE SDR FAMILY MEMBER 7B"/>
    <property type="match status" value="1"/>
</dbReference>
<keyword evidence="6" id="KW-1185">Reference proteome</keyword>
<dbReference type="EMBL" id="BMLN01000002">
    <property type="protein sequence ID" value="GGN94300.1"/>
    <property type="molecule type" value="Genomic_DNA"/>
</dbReference>
<dbReference type="PANTHER" id="PTHR44196:SF1">
    <property type="entry name" value="DEHYDROGENASE_REDUCTASE SDR FAMILY MEMBER 7B"/>
    <property type="match status" value="1"/>
</dbReference>
<dbReference type="PRINTS" id="PR00080">
    <property type="entry name" value="SDRFAMILY"/>
</dbReference>
<dbReference type="InterPro" id="IPR002347">
    <property type="entry name" value="SDR_fam"/>
</dbReference>
<sequence>MKNKIPYSLLTVVITGASSGIGRGIARKLAAEGAQLVLAARRTSLIEELALECGNAIAVTTDVAKEEDVARLFHTAIEKYGKIDVWINNAGVGAIGPFTDIPLKDHIRVVETNLFGMIYGSHYALRHFKERGAGTLINMASVTGKISFPYYNTYSATKYAIAGLNGSLYQEMELEGREDIHVCAVHPWATDTPWFEHAGNYSGHEAQMKPMDDAGSVVNAVIKLIDEPQESVEVGVKTKGSTISSNLMPGLTENLNAKYLQKVIQDAPPTEATSGSIHKPMATGVGVSGGIRDRMKRQKDLDGATPDDQVSP</sequence>
<gene>
    <name evidence="5" type="ORF">GCM10010969_08920</name>
</gene>
<evidence type="ECO:0000256" key="3">
    <source>
        <dbReference type="RuleBase" id="RU000363"/>
    </source>
</evidence>
<feature type="region of interest" description="Disordered" evidence="4">
    <location>
        <begin position="270"/>
        <end position="312"/>
    </location>
</feature>
<dbReference type="RefSeq" id="WP_018977973.1">
    <property type="nucleotide sequence ID" value="NZ_BMLN01000002.1"/>
</dbReference>
<dbReference type="Gene3D" id="3.40.50.720">
    <property type="entry name" value="NAD(P)-binding Rossmann-like Domain"/>
    <property type="match status" value="1"/>
</dbReference>
<dbReference type="Pfam" id="PF00106">
    <property type="entry name" value="adh_short"/>
    <property type="match status" value="1"/>
</dbReference>
<reference evidence="6" key="1">
    <citation type="journal article" date="2019" name="Int. J. Syst. Evol. Microbiol.">
        <title>The Global Catalogue of Microorganisms (GCM) 10K type strain sequencing project: providing services to taxonomists for standard genome sequencing and annotation.</title>
        <authorList>
            <consortium name="The Broad Institute Genomics Platform"/>
            <consortium name="The Broad Institute Genome Sequencing Center for Infectious Disease"/>
            <person name="Wu L."/>
            <person name="Ma J."/>
        </authorList>
    </citation>
    <scope>NUCLEOTIDE SEQUENCE [LARGE SCALE GENOMIC DNA]</scope>
    <source>
        <strain evidence="6">CGMCC 1.6964</strain>
    </source>
</reference>
<accession>A0ABQ2KVS5</accession>
<comment type="similarity">
    <text evidence="1 3">Belongs to the short-chain dehydrogenases/reductases (SDR) family.</text>
</comment>